<evidence type="ECO:0000313" key="2">
    <source>
        <dbReference type="EMBL" id="SDY17338.1"/>
    </source>
</evidence>
<dbReference type="AlphaFoldDB" id="A0A1H3HRB7"/>
<protein>
    <submittedName>
        <fullName evidence="2">Uncharacterized conserved protein YbjT, contains NAD(P)-binding and DUF2867 domains</fullName>
    </submittedName>
</protein>
<feature type="domain" description="NmrA-like" evidence="1">
    <location>
        <begin position="4"/>
        <end position="230"/>
    </location>
</feature>
<dbReference type="InterPro" id="IPR036291">
    <property type="entry name" value="NAD(P)-bd_dom_sf"/>
</dbReference>
<dbReference type="RefSeq" id="WP_091155327.1">
    <property type="nucleotide sequence ID" value="NZ_FNOT01000005.1"/>
</dbReference>
<proteinExistence type="predicted"/>
<keyword evidence="3" id="KW-1185">Reference proteome</keyword>
<name>A0A1H3HRB7_9ACTN</name>
<accession>A0A1H3HRB7</accession>
<organism evidence="2 3">
    <name type="scientific">Geodermatophilus africanus</name>
    <dbReference type="NCBI Taxonomy" id="1137993"/>
    <lineage>
        <taxon>Bacteria</taxon>
        <taxon>Bacillati</taxon>
        <taxon>Actinomycetota</taxon>
        <taxon>Actinomycetes</taxon>
        <taxon>Geodermatophilales</taxon>
        <taxon>Geodermatophilaceae</taxon>
        <taxon>Geodermatophilus</taxon>
    </lineage>
</organism>
<dbReference type="STRING" id="1137993.SAMN05660209_02200"/>
<dbReference type="OrthoDB" id="3243290at2"/>
<reference evidence="3" key="1">
    <citation type="submission" date="2016-10" db="EMBL/GenBank/DDBJ databases">
        <authorList>
            <person name="Varghese N."/>
            <person name="Submissions S."/>
        </authorList>
    </citation>
    <scope>NUCLEOTIDE SEQUENCE [LARGE SCALE GENOMIC DNA]</scope>
    <source>
        <strain evidence="3">DSM 45422</strain>
    </source>
</reference>
<dbReference type="Gene3D" id="3.90.25.10">
    <property type="entry name" value="UDP-galactose 4-epimerase, domain 1"/>
    <property type="match status" value="1"/>
</dbReference>
<dbReference type="Pfam" id="PF05368">
    <property type="entry name" value="NmrA"/>
    <property type="match status" value="1"/>
</dbReference>
<dbReference type="InterPro" id="IPR052718">
    <property type="entry name" value="NmrA-type_oxidoreductase"/>
</dbReference>
<dbReference type="EMBL" id="FNOT01000005">
    <property type="protein sequence ID" value="SDY17338.1"/>
    <property type="molecule type" value="Genomic_DNA"/>
</dbReference>
<dbReference type="Gene3D" id="3.40.50.720">
    <property type="entry name" value="NAD(P)-binding Rossmann-like Domain"/>
    <property type="match status" value="1"/>
</dbReference>
<dbReference type="PANTHER" id="PTHR47129:SF1">
    <property type="entry name" value="NMRA-LIKE DOMAIN-CONTAINING PROTEIN"/>
    <property type="match status" value="1"/>
</dbReference>
<dbReference type="PANTHER" id="PTHR47129">
    <property type="entry name" value="QUINONE OXIDOREDUCTASE 2"/>
    <property type="match status" value="1"/>
</dbReference>
<gene>
    <name evidence="2" type="ORF">SAMN05660209_02200</name>
</gene>
<dbReference type="Proteomes" id="UP000198921">
    <property type="component" value="Unassembled WGS sequence"/>
</dbReference>
<evidence type="ECO:0000259" key="1">
    <source>
        <dbReference type="Pfam" id="PF05368"/>
    </source>
</evidence>
<evidence type="ECO:0000313" key="3">
    <source>
        <dbReference type="Proteomes" id="UP000198921"/>
    </source>
</evidence>
<dbReference type="SUPFAM" id="SSF51735">
    <property type="entry name" value="NAD(P)-binding Rossmann-fold domains"/>
    <property type="match status" value="1"/>
</dbReference>
<dbReference type="InterPro" id="IPR008030">
    <property type="entry name" value="NmrA-like"/>
</dbReference>
<sequence>MPHVIAVTGATGALGRRVVDRLAGRADARLRLVVRDAARAPRVPGAEVVAVPAGYTDGPGLAAALAGVHTLYLVSAAEAEDRLQQHLTAVSAAAAAGVQRVVYTSFLGAAPDAVFTLARQHAATEAALAATGVRTTVLRHAMYADFVPFFAVREDGQAVIAAPAGDGRASFVSRDDLADVAAAALLDDSPALDGSVVDVTGPAALSLDEAAAVLTEVTGLPAVYRRQTVEEAWVTRRPSGHPDWEIEGWVTSYLAIAAGELARVTDAVATLAGHPARTVAEHLRAHPEDWAHLRS</sequence>